<sequence>MWTIKSFKELSTTELYTYLQLRVNVFVVEQSCPYPEIDGYDIDSYHLAYIENGELLAYARILPAGIKYDRVSIGRVIVNKNARGRGLAKQLMEQAISFSREKWPLGEVQLQAQTYLRNFYGSFGFEEISEEYDEDGIPHVDMLLKKL</sequence>
<evidence type="ECO:0000259" key="2">
    <source>
        <dbReference type="PROSITE" id="PS51186"/>
    </source>
</evidence>
<dbReference type="InterPro" id="IPR016181">
    <property type="entry name" value="Acyl_CoA_acyltransferase"/>
</dbReference>
<dbReference type="AlphaFoldDB" id="A0A9X3LGT6"/>
<dbReference type="InterPro" id="IPR000182">
    <property type="entry name" value="GNAT_dom"/>
</dbReference>
<evidence type="ECO:0000313" key="4">
    <source>
        <dbReference type="Proteomes" id="UP001152173"/>
    </source>
</evidence>
<dbReference type="RefSeq" id="WP_269925835.1">
    <property type="nucleotide sequence ID" value="NZ_JAMKBJ010000004.1"/>
</dbReference>
<dbReference type="PANTHER" id="PTHR13355">
    <property type="entry name" value="GLUCOSAMINE 6-PHOSPHATE N-ACETYLTRANSFERASE"/>
    <property type="match status" value="1"/>
</dbReference>
<organism evidence="3 4">
    <name type="scientific">Paenisporosarcina quisquiliarum</name>
    <dbReference type="NCBI Taxonomy" id="365346"/>
    <lineage>
        <taxon>Bacteria</taxon>
        <taxon>Bacillati</taxon>
        <taxon>Bacillota</taxon>
        <taxon>Bacilli</taxon>
        <taxon>Bacillales</taxon>
        <taxon>Caryophanaceae</taxon>
        <taxon>Paenisporosarcina</taxon>
    </lineage>
</organism>
<dbReference type="InterPro" id="IPR039143">
    <property type="entry name" value="GNPNAT1-like"/>
</dbReference>
<evidence type="ECO:0000313" key="3">
    <source>
        <dbReference type="EMBL" id="MCZ8536736.1"/>
    </source>
</evidence>
<protein>
    <recommendedName>
        <fullName evidence="1">Protein ElaA</fullName>
    </recommendedName>
</protein>
<keyword evidence="4" id="KW-1185">Reference proteome</keyword>
<dbReference type="Pfam" id="PF13673">
    <property type="entry name" value="Acetyltransf_10"/>
    <property type="match status" value="1"/>
</dbReference>
<proteinExistence type="predicted"/>
<gene>
    <name evidence="3" type="ORF">M9R32_06045</name>
</gene>
<dbReference type="PROSITE" id="PS51186">
    <property type="entry name" value="GNAT"/>
    <property type="match status" value="1"/>
</dbReference>
<dbReference type="FunFam" id="3.40.630.30:FF:000035">
    <property type="entry name" value="GNAT family N-acetyltransferase"/>
    <property type="match status" value="1"/>
</dbReference>
<dbReference type="CDD" id="cd04301">
    <property type="entry name" value="NAT_SF"/>
    <property type="match status" value="1"/>
</dbReference>
<feature type="domain" description="N-acetyltransferase" evidence="2">
    <location>
        <begin position="5"/>
        <end position="147"/>
    </location>
</feature>
<accession>A0A9X3LGT6</accession>
<evidence type="ECO:0000256" key="1">
    <source>
        <dbReference type="ARBA" id="ARBA00072224"/>
    </source>
</evidence>
<dbReference type="EMBL" id="JAMKBJ010000004">
    <property type="protein sequence ID" value="MCZ8536736.1"/>
    <property type="molecule type" value="Genomic_DNA"/>
</dbReference>
<dbReference type="Proteomes" id="UP001152173">
    <property type="component" value="Unassembled WGS sequence"/>
</dbReference>
<dbReference type="Gene3D" id="3.40.630.30">
    <property type="match status" value="1"/>
</dbReference>
<dbReference type="GO" id="GO:0004343">
    <property type="term" value="F:glucosamine 6-phosphate N-acetyltransferase activity"/>
    <property type="evidence" value="ECO:0007669"/>
    <property type="project" value="TreeGrafter"/>
</dbReference>
<dbReference type="PANTHER" id="PTHR13355:SF11">
    <property type="entry name" value="GLUCOSAMINE 6-PHOSPHATE N-ACETYLTRANSFERASE"/>
    <property type="match status" value="1"/>
</dbReference>
<name>A0A9X3LGT6_9BACL</name>
<reference evidence="3" key="1">
    <citation type="submission" date="2022-05" db="EMBL/GenBank/DDBJ databases">
        <authorList>
            <person name="Colautti A."/>
            <person name="Iacumin L."/>
        </authorList>
    </citation>
    <scope>NUCLEOTIDE SEQUENCE</scope>
    <source>
        <strain evidence="3">SK 55</strain>
    </source>
</reference>
<comment type="caution">
    <text evidence="3">The sequence shown here is derived from an EMBL/GenBank/DDBJ whole genome shotgun (WGS) entry which is preliminary data.</text>
</comment>
<dbReference type="SUPFAM" id="SSF55729">
    <property type="entry name" value="Acyl-CoA N-acyltransferases (Nat)"/>
    <property type="match status" value="1"/>
</dbReference>